<feature type="domain" description="Ketoreductase" evidence="3">
    <location>
        <begin position="7"/>
        <end position="181"/>
    </location>
</feature>
<organism evidence="4 5">
    <name type="scientific">Jiangella asiatica</name>
    <dbReference type="NCBI Taxonomy" id="2530372"/>
    <lineage>
        <taxon>Bacteria</taxon>
        <taxon>Bacillati</taxon>
        <taxon>Actinomycetota</taxon>
        <taxon>Actinomycetes</taxon>
        <taxon>Jiangellales</taxon>
        <taxon>Jiangellaceae</taxon>
        <taxon>Jiangella</taxon>
    </lineage>
</organism>
<dbReference type="GO" id="GO:0016491">
    <property type="term" value="F:oxidoreductase activity"/>
    <property type="evidence" value="ECO:0007669"/>
    <property type="project" value="UniProtKB-KW"/>
</dbReference>
<dbReference type="SMART" id="SM00822">
    <property type="entry name" value="PKS_KR"/>
    <property type="match status" value="1"/>
</dbReference>
<keyword evidence="5" id="KW-1185">Reference proteome</keyword>
<dbReference type="InParanoid" id="A0A4R5D8T6"/>
<proteinExistence type="inferred from homology"/>
<evidence type="ECO:0000259" key="3">
    <source>
        <dbReference type="SMART" id="SM00822"/>
    </source>
</evidence>
<reference evidence="4 5" key="1">
    <citation type="submission" date="2019-03" db="EMBL/GenBank/DDBJ databases">
        <title>Draft genome sequences of novel Actinobacteria.</title>
        <authorList>
            <person name="Sahin N."/>
            <person name="Ay H."/>
            <person name="Saygin H."/>
        </authorList>
    </citation>
    <scope>NUCLEOTIDE SEQUENCE [LARGE SCALE GENOMIC DNA]</scope>
    <source>
        <strain evidence="4 5">5K138</strain>
    </source>
</reference>
<dbReference type="InterPro" id="IPR057326">
    <property type="entry name" value="KR_dom"/>
</dbReference>
<evidence type="ECO:0000256" key="2">
    <source>
        <dbReference type="ARBA" id="ARBA00023002"/>
    </source>
</evidence>
<dbReference type="RefSeq" id="WP_131895152.1">
    <property type="nucleotide sequence ID" value="NZ_SMKZ01000016.1"/>
</dbReference>
<evidence type="ECO:0000313" key="4">
    <source>
        <dbReference type="EMBL" id="TDE09916.1"/>
    </source>
</evidence>
<dbReference type="CDD" id="cd05233">
    <property type="entry name" value="SDR_c"/>
    <property type="match status" value="1"/>
</dbReference>
<dbReference type="InterPro" id="IPR036291">
    <property type="entry name" value="NAD(P)-bd_dom_sf"/>
</dbReference>
<dbReference type="OrthoDB" id="7064009at2"/>
<dbReference type="AlphaFoldDB" id="A0A4R5D8T6"/>
<evidence type="ECO:0000313" key="5">
    <source>
        <dbReference type="Proteomes" id="UP000294739"/>
    </source>
</evidence>
<dbReference type="PRINTS" id="PR00081">
    <property type="entry name" value="GDHRDH"/>
</dbReference>
<protein>
    <submittedName>
        <fullName evidence="4">SDR family oxidoreductase</fullName>
    </submittedName>
</protein>
<accession>A0A4R5D8T6</accession>
<dbReference type="InterPro" id="IPR002347">
    <property type="entry name" value="SDR_fam"/>
</dbReference>
<gene>
    <name evidence="4" type="ORF">E1269_13155</name>
</gene>
<dbReference type="EMBL" id="SMKZ01000016">
    <property type="protein sequence ID" value="TDE09916.1"/>
    <property type="molecule type" value="Genomic_DNA"/>
</dbReference>
<dbReference type="PROSITE" id="PS00061">
    <property type="entry name" value="ADH_SHORT"/>
    <property type="match status" value="1"/>
</dbReference>
<comment type="caution">
    <text evidence="4">The sequence shown here is derived from an EMBL/GenBank/DDBJ whole genome shotgun (WGS) entry which is preliminary data.</text>
</comment>
<dbReference type="FunFam" id="3.40.50.720:FF:000084">
    <property type="entry name" value="Short-chain dehydrogenase reductase"/>
    <property type="match status" value="1"/>
</dbReference>
<dbReference type="InterPro" id="IPR020904">
    <property type="entry name" value="Sc_DH/Rdtase_CS"/>
</dbReference>
<comment type="similarity">
    <text evidence="1">Belongs to the short-chain dehydrogenases/reductases (SDR) family.</text>
</comment>
<dbReference type="Gene3D" id="3.40.50.720">
    <property type="entry name" value="NAD(P)-binding Rossmann-like Domain"/>
    <property type="match status" value="1"/>
</dbReference>
<dbReference type="PRINTS" id="PR00080">
    <property type="entry name" value="SDRFAMILY"/>
</dbReference>
<evidence type="ECO:0000256" key="1">
    <source>
        <dbReference type="ARBA" id="ARBA00006484"/>
    </source>
</evidence>
<dbReference type="PANTHER" id="PTHR43943">
    <property type="entry name" value="DEHYDROGENASE/REDUCTASE (SDR FAMILY) MEMBER 4"/>
    <property type="match status" value="1"/>
</dbReference>
<dbReference type="PANTHER" id="PTHR43943:SF2">
    <property type="entry name" value="DEHYDROGENASE_REDUCTASE 4"/>
    <property type="match status" value="1"/>
</dbReference>
<dbReference type="SUPFAM" id="SSF51735">
    <property type="entry name" value="NAD(P)-binding Rossmann-fold domains"/>
    <property type="match status" value="1"/>
</dbReference>
<dbReference type="Pfam" id="PF13561">
    <property type="entry name" value="adh_short_C2"/>
    <property type="match status" value="1"/>
</dbReference>
<dbReference type="Proteomes" id="UP000294739">
    <property type="component" value="Unassembled WGS sequence"/>
</dbReference>
<sequence>MGEFTGSVAAVTGGSTGIGRATVAALARGGAQVVYCSHDPATLREAGHALAEFGDDVTAARADVRSAADMRGLIGLAAERYGGLDVLVCCAGVQTYGTAEDTTEADWHTVIDINLTGTFLAAKAAIPYLRSRGGGAIVAVSSVQGFAPARRVLGYSVSKAGIDALARSMAVDHAPDGIRVNSVAPGPVMTPLVTVSGNPDGDADRDGLNPVIAPSGTPNGRMAGPDEIAGVVAFLAGPAASYVTGATVVVDGGMLANPGRVLLSG</sequence>
<name>A0A4R5D8T6_9ACTN</name>
<keyword evidence="2" id="KW-0560">Oxidoreductase</keyword>